<evidence type="ECO:0000256" key="1">
    <source>
        <dbReference type="SAM" id="MobiDB-lite"/>
    </source>
</evidence>
<reference evidence="2" key="1">
    <citation type="journal article" date="2005" name="Environ. Microbiol.">
        <title>Potential photosynthesis gene recombination between Prochlorococcus and Synechococcus via viral intermediates.</title>
        <authorList>
            <person name="Zeidner G."/>
            <person name="Bielawski J.P."/>
            <person name="Shmoish M."/>
            <person name="Scanlan D.J."/>
            <person name="Sabehi G."/>
            <person name="Beja O."/>
        </authorList>
    </citation>
    <scope>NUCLEOTIDE SEQUENCE</scope>
    <source>
        <strain evidence="2">2</strain>
    </source>
</reference>
<name>Q5Y1A5_9ZZZZ</name>
<dbReference type="AlphaFoldDB" id="Q5Y1A5"/>
<accession>Q5Y1A5</accession>
<evidence type="ECO:0000313" key="2">
    <source>
        <dbReference type="EMBL" id="AAU84568.1"/>
    </source>
</evidence>
<protein>
    <submittedName>
        <fullName evidence="2">Uncharacterized protein</fullName>
    </submittedName>
</protein>
<sequence length="107" mass="12587">MKLTYPRRNTQQGRDTQQEAQRKPLSTGTINSAAKIRQASDLDRPEQQIQARARVQRYMNDPENKRWTDEFMIAFEKSNQGQDWYQARYNMGKPVKPINQEDNNNVG</sequence>
<feature type="compositionally biased region" description="Polar residues" evidence="1">
    <location>
        <begin position="23"/>
        <end position="32"/>
    </location>
</feature>
<organism evidence="2">
    <name type="scientific">uncultured organism BAC21E04</name>
    <dbReference type="NCBI Taxonomy" id="382346"/>
    <lineage>
        <taxon>unclassified sequences</taxon>
        <taxon>environmental samples</taxon>
    </lineage>
</organism>
<feature type="region of interest" description="Disordered" evidence="1">
    <location>
        <begin position="1"/>
        <end position="46"/>
    </location>
</feature>
<dbReference type="EMBL" id="AY713440">
    <property type="protein sequence ID" value="AAU84568.1"/>
    <property type="molecule type" value="Genomic_DNA"/>
</dbReference>
<proteinExistence type="predicted"/>